<evidence type="ECO:0000256" key="1">
    <source>
        <dbReference type="SAM" id="SignalP"/>
    </source>
</evidence>
<gene>
    <name evidence="2" type="ORF">A2519_14515</name>
</gene>
<dbReference type="AlphaFoldDB" id="A0A1F7F7D1"/>
<feature type="chain" id="PRO_5009528474" description="Ig-like domain-containing protein" evidence="1">
    <location>
        <begin position="22"/>
        <end position="217"/>
    </location>
</feature>
<organism evidence="2 3">
    <name type="scientific">Candidatus Raymondbacteria bacterium RIFOXYD12_FULL_49_13</name>
    <dbReference type="NCBI Taxonomy" id="1817890"/>
    <lineage>
        <taxon>Bacteria</taxon>
        <taxon>Raymondiibacteriota</taxon>
    </lineage>
</organism>
<evidence type="ECO:0008006" key="4">
    <source>
        <dbReference type="Google" id="ProtNLM"/>
    </source>
</evidence>
<proteinExistence type="predicted"/>
<name>A0A1F7F7D1_UNCRA</name>
<keyword evidence="1" id="KW-0732">Signal</keyword>
<dbReference type="EMBL" id="MFYX01000108">
    <property type="protein sequence ID" value="OGK02427.1"/>
    <property type="molecule type" value="Genomic_DNA"/>
</dbReference>
<protein>
    <recommendedName>
        <fullName evidence="4">Ig-like domain-containing protein</fullName>
    </recommendedName>
</protein>
<feature type="signal peptide" evidence="1">
    <location>
        <begin position="1"/>
        <end position="21"/>
    </location>
</feature>
<evidence type="ECO:0000313" key="2">
    <source>
        <dbReference type="EMBL" id="OGK02427.1"/>
    </source>
</evidence>
<dbReference type="InterPro" id="IPR046534">
    <property type="entry name" value="DUF6599"/>
</dbReference>
<dbReference type="Proteomes" id="UP000179243">
    <property type="component" value="Unassembled WGS sequence"/>
</dbReference>
<comment type="caution">
    <text evidence="2">The sequence shown here is derived from an EMBL/GenBank/DDBJ whole genome shotgun (WGS) entry which is preliminary data.</text>
</comment>
<evidence type="ECO:0000313" key="3">
    <source>
        <dbReference type="Proteomes" id="UP000179243"/>
    </source>
</evidence>
<sequence length="217" mass="23340">MKQMAIRFPILLTIAIPLLCAAAPWDCVPADNEIAGWTKGGSCSTVPQIPDTASLYRAIDGAAPVYTACGFTCASYQGYINGAIEMCVEIYDQGVTENAKDLWIRTASGEQIPIDTIGDSARVFVGLFGYFYECIEEQCYIKVSVMSDDPEAVAAGSRMARCIAEKVVTVSVEKPFNSLQSNGETNNKGRIGGCGNGIAFAFTVPLVVRLLNGKKRR</sequence>
<dbReference type="Pfam" id="PF20244">
    <property type="entry name" value="DUF6599"/>
    <property type="match status" value="1"/>
</dbReference>
<reference evidence="2 3" key="1">
    <citation type="journal article" date="2016" name="Nat. Commun.">
        <title>Thousands of microbial genomes shed light on interconnected biogeochemical processes in an aquifer system.</title>
        <authorList>
            <person name="Anantharaman K."/>
            <person name="Brown C.T."/>
            <person name="Hug L.A."/>
            <person name="Sharon I."/>
            <person name="Castelle C.J."/>
            <person name="Probst A.J."/>
            <person name="Thomas B.C."/>
            <person name="Singh A."/>
            <person name="Wilkins M.J."/>
            <person name="Karaoz U."/>
            <person name="Brodie E.L."/>
            <person name="Williams K.H."/>
            <person name="Hubbard S.S."/>
            <person name="Banfield J.F."/>
        </authorList>
    </citation>
    <scope>NUCLEOTIDE SEQUENCE [LARGE SCALE GENOMIC DNA]</scope>
</reference>
<accession>A0A1F7F7D1</accession>